<evidence type="ECO:0008006" key="4">
    <source>
        <dbReference type="Google" id="ProtNLM"/>
    </source>
</evidence>
<organism evidence="2 3">
    <name type="scientific">Fodinibius salinus</name>
    <dbReference type="NCBI Taxonomy" id="860790"/>
    <lineage>
        <taxon>Bacteria</taxon>
        <taxon>Pseudomonadati</taxon>
        <taxon>Balneolota</taxon>
        <taxon>Balneolia</taxon>
        <taxon>Balneolales</taxon>
        <taxon>Balneolaceae</taxon>
        <taxon>Fodinibius</taxon>
    </lineage>
</organism>
<keyword evidence="3" id="KW-1185">Reference proteome</keyword>
<dbReference type="OrthoDB" id="1521722at2"/>
<feature type="compositionally biased region" description="Basic and acidic residues" evidence="1">
    <location>
        <begin position="899"/>
        <end position="917"/>
    </location>
</feature>
<evidence type="ECO:0000313" key="2">
    <source>
        <dbReference type="EMBL" id="TYP95668.1"/>
    </source>
</evidence>
<feature type="region of interest" description="Disordered" evidence="1">
    <location>
        <begin position="879"/>
        <end position="918"/>
    </location>
</feature>
<name>A0A5D3YQS4_9BACT</name>
<dbReference type="Proteomes" id="UP000324595">
    <property type="component" value="Unassembled WGS sequence"/>
</dbReference>
<dbReference type="RefSeq" id="WP_148898326.1">
    <property type="nucleotide sequence ID" value="NZ_VNHY01000001.1"/>
</dbReference>
<dbReference type="EMBL" id="VNHY01000001">
    <property type="protein sequence ID" value="TYP95668.1"/>
    <property type="molecule type" value="Genomic_DNA"/>
</dbReference>
<evidence type="ECO:0000313" key="3">
    <source>
        <dbReference type="Proteomes" id="UP000324595"/>
    </source>
</evidence>
<sequence>MATVWLLLAISPSVYGQQSSSNPAEVYLTFQYRGVVSSYITSYYKDKHFYLPASDIFKQLKIQHEVNNGELTISGNYLSNTPFSLNFKKQIARAGDTRIQLTADDFIIKEIDYFLKPEVFKKMFGLEFTTNFNSLTLDLQTNDKMPVMAQYEREQKRKRIDRQQPLYNQPHYPLKYKRNYSTLNGAFLDYNFSAIHTDNSQLFTFNNSMGAELLGGDIQGTVFGSISDQQRSFTTSNLRWRYVQRNNNYFSSGIVGQTTTEGIISRQITGVKISNKPVESRRLFDRYVIDGNVTPQSEVELYLNNRLVDYQEADQSGNYRFVVPLAYGSTDYSVRIFKPSGRSTERSTHIQIPFDFVPSGEIDYNISGGRLNNPILGTTERGFAGAASAATGLTEWLTAGVSSEYLSEFNSGAPSFTGTINARLFSNYLVSANINSENFYRFSSSVIYGNGASWNLTYDYNPGNNRLYNVGGNDHRVSANLFTPLNIGDFPLNIRWSSTYQEDNLSSLWRYRTDVNTRLGRLNIRLGYQDQQRDGFLLTPTSAARLTNSYTYSVGRSYHIPAFIRGMFLRAKWTYIPSLSKVEETELQLSQNLLETGRLQLTFGHNFIGDFNSLSLNVTLNFNKVRSNTSARVTGSRSSITQNISGSVGYHSDADQLLFHNRQQVGQSGTAVQLFVDNNNDGSYQDSTDRIIDDAAVSLKRASGRTTIKNGVNYISQLLPYYRYDMEINRGNLSNPLLVPNTDKFSIVTDPNQYKTVAIPFYQSGVISGKVEQKKDSTAKSLSGVRLFLESNYKDSSNRNSFSKTIRTFSDGSFYAYEIPPGRYDLYIDREQLSFLKSKSSPDTMTVNIEPLAEGDFVENLGFTVIPLSADTAKSEPLITASDDSNSDAAKDSSTTDPKITEKSNKTSVSDNKHANESDATTYSVQLASFRTLENSQSAADNASKTLQDSFSVVRNTLNGYFAIRGTANYSLEKAINTATAYHKNFDYNSTAVLIKKPKLPDSQQVPPVFIQLGADFSFQQGQKFANNAQKNLSHKIGLTYDKPSKIYRTYIDSSFSSADKRKALLEEIRNNTSYTDAFIHIRRPTTTENSGNGQQMHFTFKIRVEEAGSSFKQESVPSLKKNNPQLSIEESGESTVIISDFNTWKQAEQLYQQLKETKAAAVPVLLLIQR</sequence>
<comment type="caution">
    <text evidence="2">The sequence shown here is derived from an EMBL/GenBank/DDBJ whole genome shotgun (WGS) entry which is preliminary data.</text>
</comment>
<evidence type="ECO:0000256" key="1">
    <source>
        <dbReference type="SAM" id="MobiDB-lite"/>
    </source>
</evidence>
<dbReference type="AlphaFoldDB" id="A0A5D3YQS4"/>
<reference evidence="2 3" key="1">
    <citation type="submission" date="2019-07" db="EMBL/GenBank/DDBJ databases">
        <title>Genomic Encyclopedia of Archaeal and Bacterial Type Strains, Phase II (KMG-II): from individual species to whole genera.</title>
        <authorList>
            <person name="Goeker M."/>
        </authorList>
    </citation>
    <scope>NUCLEOTIDE SEQUENCE [LARGE SCALE GENOMIC DNA]</scope>
    <source>
        <strain evidence="2 3">DSM 21935</strain>
    </source>
</reference>
<accession>A0A5D3YQS4</accession>
<proteinExistence type="predicted"/>
<feature type="compositionally biased region" description="Low complexity" evidence="1">
    <location>
        <begin position="880"/>
        <end position="897"/>
    </location>
</feature>
<gene>
    <name evidence="2" type="ORF">LX73_0983</name>
</gene>
<protein>
    <recommendedName>
        <fullName evidence="4">Carboxypeptidase regulatory-like domain-containing protein</fullName>
    </recommendedName>
</protein>